<name>A0A0L6VBA0_9BASI</name>
<dbReference type="OrthoDB" id="2507707at2759"/>
<proteinExistence type="predicted"/>
<dbReference type="STRING" id="27349.A0A0L6VBA0"/>
<organism evidence="3 4">
    <name type="scientific">Puccinia sorghi</name>
    <dbReference type="NCBI Taxonomy" id="27349"/>
    <lineage>
        <taxon>Eukaryota</taxon>
        <taxon>Fungi</taxon>
        <taxon>Dikarya</taxon>
        <taxon>Basidiomycota</taxon>
        <taxon>Pucciniomycotina</taxon>
        <taxon>Pucciniomycetes</taxon>
        <taxon>Pucciniales</taxon>
        <taxon>Pucciniaceae</taxon>
        <taxon>Puccinia</taxon>
    </lineage>
</organism>
<sequence length="217" mass="24496">MARSTEFQLAISLTSKARSELGVAELDEQIVRYLNLLDEYNGCYEELQSYLRSAKVILGPRRVGRDSYDLSVRQAQITMEERDDGREIEAEGWTRPSEDVSQLSGRPALVLVHNRHHQQASPLDHEPDPTPIHNLRNRRPHPGSPPPISPLLPPSNLLPDPILQFAPLPPPPLRTAQHAFHNALQPIIRLSNLRSQLFLIENQIHSLKISLQNPPPS</sequence>
<dbReference type="GO" id="GO:0070072">
    <property type="term" value="P:vacuolar proton-transporting V-type ATPase complex assembly"/>
    <property type="evidence" value="ECO:0007669"/>
    <property type="project" value="InterPro"/>
</dbReference>
<evidence type="ECO:0000313" key="3">
    <source>
        <dbReference type="EMBL" id="KNZ58076.1"/>
    </source>
</evidence>
<dbReference type="GO" id="GO:1990871">
    <property type="term" value="C:Vma12-Vma22 assembly complex"/>
    <property type="evidence" value="ECO:0007669"/>
    <property type="project" value="TreeGrafter"/>
</dbReference>
<feature type="compositionally biased region" description="Pro residues" evidence="2">
    <location>
        <begin position="142"/>
        <end position="153"/>
    </location>
</feature>
<feature type="region of interest" description="Disordered" evidence="2">
    <location>
        <begin position="116"/>
        <end position="155"/>
    </location>
</feature>
<dbReference type="InterPro" id="IPR040357">
    <property type="entry name" value="Vma22/CCDC115"/>
</dbReference>
<dbReference type="VEuPathDB" id="FungiDB:VP01_1g3"/>
<evidence type="ECO:0000313" key="4">
    <source>
        <dbReference type="Proteomes" id="UP000037035"/>
    </source>
</evidence>
<protein>
    <recommendedName>
        <fullName evidence="1">Vacuolar ATPase assembly protein VMA22</fullName>
    </recommendedName>
</protein>
<comment type="caution">
    <text evidence="3">The sequence shown here is derived from an EMBL/GenBank/DDBJ whole genome shotgun (WGS) entry which is preliminary data.</text>
</comment>
<gene>
    <name evidence="3" type="ORF">VP01_1g3</name>
</gene>
<dbReference type="EMBL" id="LAVV01006838">
    <property type="protein sequence ID" value="KNZ58076.1"/>
    <property type="molecule type" value="Genomic_DNA"/>
</dbReference>
<accession>A0A0L6VBA0</accession>
<dbReference type="Proteomes" id="UP000037035">
    <property type="component" value="Unassembled WGS sequence"/>
</dbReference>
<dbReference type="PANTHER" id="PTHR31996">
    <property type="entry name" value="COILED-COIL DOMAIN-CONTAINING PROTEIN 115"/>
    <property type="match status" value="1"/>
</dbReference>
<reference evidence="3 4" key="1">
    <citation type="submission" date="2015-08" db="EMBL/GenBank/DDBJ databases">
        <title>Next Generation Sequencing and Analysis of the Genome of Puccinia sorghi L Schw, the Causal Agent of Maize Common Rust.</title>
        <authorList>
            <person name="Rochi L."/>
            <person name="Burguener G."/>
            <person name="Darino M."/>
            <person name="Turjanski A."/>
            <person name="Kreff E."/>
            <person name="Dieguez M.J."/>
            <person name="Sacco F."/>
        </authorList>
    </citation>
    <scope>NUCLEOTIDE SEQUENCE [LARGE SCALE GENOMIC DNA]</scope>
    <source>
        <strain evidence="3 4">RO10H11247</strain>
    </source>
</reference>
<evidence type="ECO:0000256" key="2">
    <source>
        <dbReference type="SAM" id="MobiDB-lite"/>
    </source>
</evidence>
<dbReference type="GO" id="GO:0051082">
    <property type="term" value="F:unfolded protein binding"/>
    <property type="evidence" value="ECO:0007669"/>
    <property type="project" value="TreeGrafter"/>
</dbReference>
<dbReference type="AlphaFoldDB" id="A0A0L6VBA0"/>
<evidence type="ECO:0000256" key="1">
    <source>
        <dbReference type="ARBA" id="ARBA00093634"/>
    </source>
</evidence>
<keyword evidence="4" id="KW-1185">Reference proteome</keyword>
<dbReference type="PANTHER" id="PTHR31996:SF2">
    <property type="entry name" value="COILED-COIL DOMAIN-CONTAINING PROTEIN 115"/>
    <property type="match status" value="1"/>
</dbReference>